<organism evidence="4 5">
    <name type="scientific">Levilactobacillus acidifarinae DSM 19394 = JCM 15949</name>
    <dbReference type="NCBI Taxonomy" id="1423715"/>
    <lineage>
        <taxon>Bacteria</taxon>
        <taxon>Bacillati</taxon>
        <taxon>Bacillota</taxon>
        <taxon>Bacilli</taxon>
        <taxon>Lactobacillales</taxon>
        <taxon>Lactobacillaceae</taxon>
        <taxon>Levilactobacillus</taxon>
    </lineage>
</organism>
<dbReference type="InterPro" id="IPR017924">
    <property type="entry name" value="RNA-binding_YhbY"/>
</dbReference>
<reference evidence="4 5" key="1">
    <citation type="journal article" date="2015" name="Genome Announc.">
        <title>Expanding the biotechnology potential of lactobacilli through comparative genomics of 213 strains and associated genera.</title>
        <authorList>
            <person name="Sun Z."/>
            <person name="Harris H.M."/>
            <person name="McCann A."/>
            <person name="Guo C."/>
            <person name="Argimon S."/>
            <person name="Zhang W."/>
            <person name="Yang X."/>
            <person name="Jeffery I.B."/>
            <person name="Cooney J.C."/>
            <person name="Kagawa T.F."/>
            <person name="Liu W."/>
            <person name="Song Y."/>
            <person name="Salvetti E."/>
            <person name="Wrobel A."/>
            <person name="Rasinkangas P."/>
            <person name="Parkhill J."/>
            <person name="Rea M.C."/>
            <person name="O'Sullivan O."/>
            <person name="Ritari J."/>
            <person name="Douillard F.P."/>
            <person name="Paul Ross R."/>
            <person name="Yang R."/>
            <person name="Briner A.E."/>
            <person name="Felis G.E."/>
            <person name="de Vos W.M."/>
            <person name="Barrangou R."/>
            <person name="Klaenhammer T.R."/>
            <person name="Caufield P.W."/>
            <person name="Cui Y."/>
            <person name="Zhang H."/>
            <person name="O'Toole P.W."/>
        </authorList>
    </citation>
    <scope>NUCLEOTIDE SEQUENCE [LARGE SCALE GENOMIC DNA]</scope>
    <source>
        <strain evidence="4 5">DSM 19394</strain>
    </source>
</reference>
<dbReference type="GO" id="GO:0003723">
    <property type="term" value="F:RNA binding"/>
    <property type="evidence" value="ECO:0007669"/>
    <property type="project" value="UniProtKB-UniRule"/>
</dbReference>
<accession>A0A0R1LPZ9</accession>
<evidence type="ECO:0000259" key="3">
    <source>
        <dbReference type="PROSITE" id="PS51295"/>
    </source>
</evidence>
<dbReference type="PANTHER" id="PTHR40065:SF3">
    <property type="entry name" value="RNA-BINDING PROTEIN YHBY"/>
    <property type="match status" value="1"/>
</dbReference>
<keyword evidence="5" id="KW-1185">Reference proteome</keyword>
<dbReference type="OrthoDB" id="9797519at2"/>
<dbReference type="PROSITE" id="PS51295">
    <property type="entry name" value="CRM"/>
    <property type="match status" value="1"/>
</dbReference>
<dbReference type="NCBIfam" id="TIGR00253">
    <property type="entry name" value="RNA_bind_YhbY"/>
    <property type="match status" value="1"/>
</dbReference>
<dbReference type="RefSeq" id="WP_057803132.1">
    <property type="nucleotide sequence ID" value="NZ_AZDV01000026.1"/>
</dbReference>
<gene>
    <name evidence="4" type="ORF">FD25_GL000256</name>
</gene>
<comment type="caution">
    <text evidence="4">The sequence shown here is derived from an EMBL/GenBank/DDBJ whole genome shotgun (WGS) entry which is preliminary data.</text>
</comment>
<dbReference type="STRING" id="1423715.FD25_GL000256"/>
<sequence>MEETNLLRGKQKHYLRAQAHSLRPIFSVGKNGLNETWLDQLTGALEKRELIKINLQQSAEVTVADTKAYIEGNTDIQVVQTIGRVLVLYRPATDADNQRFSPVVEDM</sequence>
<dbReference type="AlphaFoldDB" id="A0A0R1LPZ9"/>
<dbReference type="SMART" id="SM01103">
    <property type="entry name" value="CRS1_YhbY"/>
    <property type="match status" value="1"/>
</dbReference>
<feature type="domain" description="CRM" evidence="3">
    <location>
        <begin position="5"/>
        <end position="101"/>
    </location>
</feature>
<name>A0A0R1LPZ9_9LACO</name>
<dbReference type="Pfam" id="PF01985">
    <property type="entry name" value="CRS1_YhbY"/>
    <property type="match status" value="1"/>
</dbReference>
<dbReference type="SUPFAM" id="SSF75471">
    <property type="entry name" value="YhbY-like"/>
    <property type="match status" value="1"/>
</dbReference>
<dbReference type="Proteomes" id="UP000051955">
    <property type="component" value="Unassembled WGS sequence"/>
</dbReference>
<dbReference type="PANTHER" id="PTHR40065">
    <property type="entry name" value="RNA-BINDING PROTEIN YHBY"/>
    <property type="match status" value="1"/>
</dbReference>
<dbReference type="InterPro" id="IPR035920">
    <property type="entry name" value="YhbY-like_sf"/>
</dbReference>
<dbReference type="EMBL" id="AZDV01000026">
    <property type="protein sequence ID" value="KRK94298.1"/>
    <property type="molecule type" value="Genomic_DNA"/>
</dbReference>
<protein>
    <submittedName>
        <fullName evidence="4">RNA-binding protein</fullName>
    </submittedName>
</protein>
<evidence type="ECO:0000313" key="4">
    <source>
        <dbReference type="EMBL" id="KRK94298.1"/>
    </source>
</evidence>
<dbReference type="PATRIC" id="fig|1423715.3.peg.271"/>
<keyword evidence="1 2" id="KW-0694">RNA-binding</keyword>
<dbReference type="Gene3D" id="3.30.110.60">
    <property type="entry name" value="YhbY-like"/>
    <property type="match status" value="1"/>
</dbReference>
<evidence type="ECO:0000256" key="2">
    <source>
        <dbReference type="PROSITE-ProRule" id="PRU00626"/>
    </source>
</evidence>
<evidence type="ECO:0000256" key="1">
    <source>
        <dbReference type="ARBA" id="ARBA00022884"/>
    </source>
</evidence>
<dbReference type="InterPro" id="IPR001890">
    <property type="entry name" value="RNA-binding_CRM"/>
</dbReference>
<dbReference type="InterPro" id="IPR051925">
    <property type="entry name" value="RNA-binding_domain"/>
</dbReference>
<proteinExistence type="predicted"/>
<evidence type="ECO:0000313" key="5">
    <source>
        <dbReference type="Proteomes" id="UP000051955"/>
    </source>
</evidence>